<dbReference type="CDD" id="cd00751">
    <property type="entry name" value="thiolase"/>
    <property type="match status" value="1"/>
</dbReference>
<dbReference type="GO" id="GO:0005737">
    <property type="term" value="C:cytoplasm"/>
    <property type="evidence" value="ECO:0007669"/>
    <property type="project" value="UniProtKB-ARBA"/>
</dbReference>
<dbReference type="NCBIfam" id="TIGR01930">
    <property type="entry name" value="AcCoA-C-Actrans"/>
    <property type="match status" value="1"/>
</dbReference>
<evidence type="ECO:0000259" key="7">
    <source>
        <dbReference type="Pfam" id="PF00108"/>
    </source>
</evidence>
<dbReference type="PIRSF" id="PIRSF000429">
    <property type="entry name" value="Ac-CoA_Ac_transf"/>
    <property type="match status" value="1"/>
</dbReference>
<feature type="active site" description="Proton acceptor" evidence="5">
    <location>
        <position position="379"/>
    </location>
</feature>
<evidence type="ECO:0000256" key="3">
    <source>
        <dbReference type="ARBA" id="ARBA00023315"/>
    </source>
</evidence>
<evidence type="ECO:0000256" key="1">
    <source>
        <dbReference type="ARBA" id="ARBA00010982"/>
    </source>
</evidence>
<dbReference type="GO" id="GO:0003988">
    <property type="term" value="F:acetyl-CoA C-acyltransferase activity"/>
    <property type="evidence" value="ECO:0007669"/>
    <property type="project" value="UniProtKB-EC"/>
</dbReference>
<dbReference type="PANTHER" id="PTHR43853">
    <property type="entry name" value="3-KETOACYL-COA THIOLASE, PEROXISOMAL"/>
    <property type="match status" value="1"/>
</dbReference>
<feature type="domain" description="Thiolase C-terminal" evidence="8">
    <location>
        <begin position="269"/>
        <end position="391"/>
    </location>
</feature>
<dbReference type="InterPro" id="IPR020616">
    <property type="entry name" value="Thiolase_N"/>
</dbReference>
<dbReference type="EC" id="2.3.1.16" evidence="4"/>
<feature type="active site" description="Acyl-thioester intermediate" evidence="5">
    <location>
        <position position="95"/>
    </location>
</feature>
<dbReference type="InterPro" id="IPR016039">
    <property type="entry name" value="Thiolase-like"/>
</dbReference>
<accession>A0A2T7WCW5</accession>
<evidence type="ECO:0000256" key="6">
    <source>
        <dbReference type="RuleBase" id="RU003557"/>
    </source>
</evidence>
<evidence type="ECO:0000256" key="4">
    <source>
        <dbReference type="ARBA" id="ARBA00024073"/>
    </source>
</evidence>
<dbReference type="AlphaFoldDB" id="A0A2T7WCW5"/>
<organism evidence="9 10">
    <name type="scientific">Microbacterium testaceum</name>
    <name type="common">Aureobacterium testaceum</name>
    <name type="synonym">Brevibacterium testaceum</name>
    <dbReference type="NCBI Taxonomy" id="2033"/>
    <lineage>
        <taxon>Bacteria</taxon>
        <taxon>Bacillati</taxon>
        <taxon>Actinomycetota</taxon>
        <taxon>Actinomycetes</taxon>
        <taxon>Micrococcales</taxon>
        <taxon>Microbacteriaceae</taxon>
        <taxon>Microbacterium</taxon>
    </lineage>
</organism>
<feature type="active site" description="Proton acceptor" evidence="5">
    <location>
        <position position="348"/>
    </location>
</feature>
<evidence type="ECO:0000256" key="5">
    <source>
        <dbReference type="PIRSR" id="PIRSR000429-1"/>
    </source>
</evidence>
<dbReference type="InterPro" id="IPR020617">
    <property type="entry name" value="Thiolase_C"/>
</dbReference>
<proteinExistence type="inferred from homology"/>
<dbReference type="Proteomes" id="UP000244649">
    <property type="component" value="Unassembled WGS sequence"/>
</dbReference>
<dbReference type="InterPro" id="IPR002155">
    <property type="entry name" value="Thiolase"/>
</dbReference>
<dbReference type="EMBL" id="QDFT01000026">
    <property type="protein sequence ID" value="PVE69716.1"/>
    <property type="molecule type" value="Genomic_DNA"/>
</dbReference>
<evidence type="ECO:0000256" key="2">
    <source>
        <dbReference type="ARBA" id="ARBA00022679"/>
    </source>
</evidence>
<name>A0A2T7WCW5_MICTE</name>
<comment type="similarity">
    <text evidence="1 6">Belongs to the thiolase-like superfamily. Thiolase family.</text>
</comment>
<sequence length="402" mass="42584">MAEMTDVFFVDGVRTPFGRAGEKGMYWNTRADDLVVKAIIGLMERNGDVPKDRIDDVAIAATSQTGDQGLTLGRTAAILAGLPMTVPGLAVERMCAGAMTSVTTMGASIGVGMYDLALAGGVEHMGRHPIGGNVDPNPRFVAERLVDPGALNMGVTAERIHDRFPHLTKERADRFGVASQHKVQAAYEAGKIQPDLVPVAVKDADGAWGLATEDEGRRPETTLEGLATLKTPFRPHGRVTAGTSSPLTDGATISLLAGSDAVKEFGLAPKMRMVSFAFAGVEPEIMGIGPIPSTEKALKKAGLTIDDIGLFELNEAFAIQVISLLDHFGIADDDPRVNQWGGAIALGHPLAASGVRLMIQLAAQFAERPDVRYGLTAMCVGLGQGGSVIWENPFFDGKKKRK</sequence>
<evidence type="ECO:0000313" key="10">
    <source>
        <dbReference type="Proteomes" id="UP000244649"/>
    </source>
</evidence>
<dbReference type="InterPro" id="IPR050215">
    <property type="entry name" value="Thiolase-like_sf_Thiolase"/>
</dbReference>
<evidence type="ECO:0000313" key="9">
    <source>
        <dbReference type="EMBL" id="PVE69716.1"/>
    </source>
</evidence>
<dbReference type="InterPro" id="IPR020610">
    <property type="entry name" value="Thiolase_AS"/>
</dbReference>
<feature type="domain" description="Thiolase N-terminal" evidence="7">
    <location>
        <begin position="7"/>
        <end position="257"/>
    </location>
</feature>
<evidence type="ECO:0000259" key="8">
    <source>
        <dbReference type="Pfam" id="PF02803"/>
    </source>
</evidence>
<dbReference type="Gene3D" id="3.40.47.10">
    <property type="match status" value="1"/>
</dbReference>
<dbReference type="PANTHER" id="PTHR43853:SF2">
    <property type="entry name" value="3-OXOADIPYL-COA_3-OXO-5,6-DEHYDROSUBERYL-COA THIOLASE"/>
    <property type="match status" value="1"/>
</dbReference>
<dbReference type="InterPro" id="IPR020613">
    <property type="entry name" value="Thiolase_CS"/>
</dbReference>
<gene>
    <name evidence="9" type="ORF">DC432_10880</name>
</gene>
<dbReference type="GO" id="GO:0006635">
    <property type="term" value="P:fatty acid beta-oxidation"/>
    <property type="evidence" value="ECO:0007669"/>
    <property type="project" value="TreeGrafter"/>
</dbReference>
<dbReference type="Pfam" id="PF00108">
    <property type="entry name" value="Thiolase_N"/>
    <property type="match status" value="1"/>
</dbReference>
<comment type="caution">
    <text evidence="9">The sequence shown here is derived from an EMBL/GenBank/DDBJ whole genome shotgun (WGS) entry which is preliminary data.</text>
</comment>
<dbReference type="SUPFAM" id="SSF53901">
    <property type="entry name" value="Thiolase-like"/>
    <property type="match status" value="2"/>
</dbReference>
<dbReference type="PROSITE" id="PS00099">
    <property type="entry name" value="THIOLASE_3"/>
    <property type="match status" value="1"/>
</dbReference>
<keyword evidence="2 6" id="KW-0808">Transferase</keyword>
<dbReference type="Pfam" id="PF02803">
    <property type="entry name" value="Thiolase_C"/>
    <property type="match status" value="1"/>
</dbReference>
<dbReference type="RefSeq" id="WP_116537914.1">
    <property type="nucleotide sequence ID" value="NZ_QDFT01000026.1"/>
</dbReference>
<protein>
    <recommendedName>
        <fullName evidence="4">acetyl-CoA C-acyltransferase</fullName>
        <ecNumber evidence="4">2.3.1.16</ecNumber>
    </recommendedName>
</protein>
<keyword evidence="3 6" id="KW-0012">Acyltransferase</keyword>
<dbReference type="PROSITE" id="PS00737">
    <property type="entry name" value="THIOLASE_2"/>
    <property type="match status" value="1"/>
</dbReference>
<reference evidence="9 10" key="1">
    <citation type="submission" date="2018-04" db="EMBL/GenBank/DDBJ databases">
        <authorList>
            <person name="Go L.Y."/>
            <person name="Mitchell J.A."/>
        </authorList>
    </citation>
    <scope>NUCLEOTIDE SEQUENCE [LARGE SCALE GENOMIC DNA]</scope>
    <source>
        <strain evidence="9 10">TPD7010</strain>
    </source>
</reference>
<dbReference type="GO" id="GO:0010124">
    <property type="term" value="P:phenylacetate catabolic process"/>
    <property type="evidence" value="ECO:0007669"/>
    <property type="project" value="TreeGrafter"/>
</dbReference>